<organism evidence="1 2">
    <name type="scientific">Cyphomyrmex costatus</name>
    <dbReference type="NCBI Taxonomy" id="456900"/>
    <lineage>
        <taxon>Eukaryota</taxon>
        <taxon>Metazoa</taxon>
        <taxon>Ecdysozoa</taxon>
        <taxon>Arthropoda</taxon>
        <taxon>Hexapoda</taxon>
        <taxon>Insecta</taxon>
        <taxon>Pterygota</taxon>
        <taxon>Neoptera</taxon>
        <taxon>Endopterygota</taxon>
        <taxon>Hymenoptera</taxon>
        <taxon>Apocrita</taxon>
        <taxon>Aculeata</taxon>
        <taxon>Formicoidea</taxon>
        <taxon>Formicidae</taxon>
        <taxon>Myrmicinae</taxon>
        <taxon>Cyphomyrmex</taxon>
    </lineage>
</organism>
<dbReference type="EMBL" id="KQ977468">
    <property type="protein sequence ID" value="KYN02532.1"/>
    <property type="molecule type" value="Genomic_DNA"/>
</dbReference>
<proteinExistence type="predicted"/>
<reference evidence="1 2" key="1">
    <citation type="submission" date="2016-03" db="EMBL/GenBank/DDBJ databases">
        <title>Cyphomyrmex costatus WGS genome.</title>
        <authorList>
            <person name="Nygaard S."/>
            <person name="Hu H."/>
            <person name="Boomsma J."/>
            <person name="Zhang G."/>
        </authorList>
    </citation>
    <scope>NUCLEOTIDE SEQUENCE [LARGE SCALE GENOMIC DNA]</scope>
    <source>
        <strain evidence="1">MS0001</strain>
        <tissue evidence="1">Whole body</tissue>
    </source>
</reference>
<sequence length="115" mass="13183">MENHEREERELLEQCGRVATLAECFAWLRRCDECVESLEELCRTKRPRLAVGHRQSAVARIARLAGARTQLERRIVHVGGGGGDRDRSLAWREIDAVFERRVLTGAVINFEHETT</sequence>
<dbReference type="AlphaFoldDB" id="A0A151IIQ6"/>
<protein>
    <submittedName>
        <fullName evidence="1">Uncharacterized protein</fullName>
    </submittedName>
</protein>
<name>A0A151IIQ6_9HYME</name>
<dbReference type="Proteomes" id="UP000078542">
    <property type="component" value="Unassembled WGS sequence"/>
</dbReference>
<evidence type="ECO:0000313" key="2">
    <source>
        <dbReference type="Proteomes" id="UP000078542"/>
    </source>
</evidence>
<keyword evidence="2" id="KW-1185">Reference proteome</keyword>
<evidence type="ECO:0000313" key="1">
    <source>
        <dbReference type="EMBL" id="KYN02532.1"/>
    </source>
</evidence>
<accession>A0A151IIQ6</accession>
<gene>
    <name evidence="1" type="ORF">ALC62_06650</name>
</gene>